<comment type="caution">
    <text evidence="4">The sequence shown here is derived from an EMBL/GenBank/DDBJ whole genome shotgun (WGS) entry which is preliminary data.</text>
</comment>
<feature type="transmembrane region" description="Helical" evidence="2">
    <location>
        <begin position="7"/>
        <end position="32"/>
    </location>
</feature>
<evidence type="ECO:0000256" key="2">
    <source>
        <dbReference type="SAM" id="Phobius"/>
    </source>
</evidence>
<organism evidence="4 5">
    <name type="scientific">Paenibacillus vulneris</name>
    <dbReference type="NCBI Taxonomy" id="1133364"/>
    <lineage>
        <taxon>Bacteria</taxon>
        <taxon>Bacillati</taxon>
        <taxon>Bacillota</taxon>
        <taxon>Bacilli</taxon>
        <taxon>Bacillales</taxon>
        <taxon>Paenibacillaceae</taxon>
        <taxon>Paenibacillus</taxon>
    </lineage>
</organism>
<keyword evidence="2" id="KW-0472">Membrane</keyword>
<dbReference type="Gene3D" id="3.60.40.10">
    <property type="entry name" value="PPM-type phosphatase domain"/>
    <property type="match status" value="1"/>
</dbReference>
<feature type="transmembrane region" description="Helical" evidence="2">
    <location>
        <begin position="44"/>
        <end position="67"/>
    </location>
</feature>
<dbReference type="Proteomes" id="UP001597180">
    <property type="component" value="Unassembled WGS sequence"/>
</dbReference>
<keyword evidence="1 4" id="KW-0378">Hydrolase</keyword>
<protein>
    <submittedName>
        <fullName evidence="4">PP2C family protein-serine/threonine phosphatase</fullName>
        <ecNumber evidence="4">3.1.3.16</ecNumber>
    </submittedName>
</protein>
<dbReference type="InterPro" id="IPR001932">
    <property type="entry name" value="PPM-type_phosphatase-like_dom"/>
</dbReference>
<reference evidence="5" key="1">
    <citation type="journal article" date="2019" name="Int. J. Syst. Evol. Microbiol.">
        <title>The Global Catalogue of Microorganisms (GCM) 10K type strain sequencing project: providing services to taxonomists for standard genome sequencing and annotation.</title>
        <authorList>
            <consortium name="The Broad Institute Genomics Platform"/>
            <consortium name="The Broad Institute Genome Sequencing Center for Infectious Disease"/>
            <person name="Wu L."/>
            <person name="Ma J."/>
        </authorList>
    </citation>
    <scope>NUCLEOTIDE SEQUENCE [LARGE SCALE GENOMIC DNA]</scope>
    <source>
        <strain evidence="5">CCUG 53270</strain>
    </source>
</reference>
<evidence type="ECO:0000313" key="4">
    <source>
        <dbReference type="EMBL" id="MFD1220386.1"/>
    </source>
</evidence>
<dbReference type="InterPro" id="IPR036457">
    <property type="entry name" value="PPM-type-like_dom_sf"/>
</dbReference>
<proteinExistence type="predicted"/>
<dbReference type="Pfam" id="PF07228">
    <property type="entry name" value="SpoIIE"/>
    <property type="match status" value="1"/>
</dbReference>
<dbReference type="EC" id="3.1.3.16" evidence="4"/>
<evidence type="ECO:0000256" key="1">
    <source>
        <dbReference type="ARBA" id="ARBA00022801"/>
    </source>
</evidence>
<dbReference type="InterPro" id="IPR052016">
    <property type="entry name" value="Bact_Sigma-Reg"/>
</dbReference>
<dbReference type="GO" id="GO:0004722">
    <property type="term" value="F:protein serine/threonine phosphatase activity"/>
    <property type="evidence" value="ECO:0007669"/>
    <property type="project" value="UniProtKB-EC"/>
</dbReference>
<dbReference type="PANTHER" id="PTHR43156">
    <property type="entry name" value="STAGE II SPORULATION PROTEIN E-RELATED"/>
    <property type="match status" value="1"/>
</dbReference>
<keyword evidence="5" id="KW-1185">Reference proteome</keyword>
<dbReference type="PANTHER" id="PTHR43156:SF14">
    <property type="entry name" value="PHOSPHOSERINE PHOSPHATASE RSBP"/>
    <property type="match status" value="1"/>
</dbReference>
<feature type="domain" description="PPM-type phosphatase" evidence="3">
    <location>
        <begin position="118"/>
        <end position="336"/>
    </location>
</feature>
<name>A0ABW3UIH3_9BACL</name>
<keyword evidence="2" id="KW-0812">Transmembrane</keyword>
<dbReference type="SMART" id="SM00331">
    <property type="entry name" value="PP2C_SIG"/>
    <property type="match status" value="1"/>
</dbReference>
<dbReference type="SUPFAM" id="SSF81606">
    <property type="entry name" value="PP2C-like"/>
    <property type="match status" value="1"/>
</dbReference>
<dbReference type="RefSeq" id="WP_345587051.1">
    <property type="nucleotide sequence ID" value="NZ_BAABJG010000006.1"/>
</dbReference>
<accession>A0ABW3UIH3</accession>
<gene>
    <name evidence="4" type="ORF">ACFQ4B_09660</name>
</gene>
<dbReference type="EMBL" id="JBHTLU010000013">
    <property type="protein sequence ID" value="MFD1220386.1"/>
    <property type="molecule type" value="Genomic_DNA"/>
</dbReference>
<sequence length="345" mass="38230">MIACVTGVGIVLTLIFVFSQWGIPLFLPLLLFLEPAGTPSLQTLLFYGFFISLVYGCGGLIGFVMLYRLSGVWMRAGSPAELPQTVTAERVRMDQERRSDMELSKRIQQSVLPKPVRTPYIAIKGLHLPSEQVSGDMYMWTLQQEHGARVVLMDVMGHGVSASLVGMYMHAFLQTLLPSLEDPRAMMSRLNSRICELVRSGEREGDALYCTAICLGADALGKRVEYVNAGHPYGMMLEDGERISELVSGGMPLGIDPAAVFDRGVFTYREQARIVLFTDGLFELFGSSPSVTAERIEQLLRDCSRADSDCFMAQLEAELSNTAYRPDDICVIVMDLKDGQSQNDR</sequence>
<evidence type="ECO:0000259" key="3">
    <source>
        <dbReference type="SMART" id="SM00331"/>
    </source>
</evidence>
<keyword evidence="2" id="KW-1133">Transmembrane helix</keyword>
<evidence type="ECO:0000313" key="5">
    <source>
        <dbReference type="Proteomes" id="UP001597180"/>
    </source>
</evidence>